<reference evidence="1 2" key="1">
    <citation type="journal article" date="2021" name="Cell Host Microbe">
        <title>in vivo commensal control of Clostridioides difficile virulence.</title>
        <authorList>
            <person name="Girinathan B.P."/>
            <person name="Dibenedetto N."/>
            <person name="Worley J.N."/>
            <person name="Peltier J."/>
            <person name="Arrieta-Ortiz M.L."/>
            <person name="Rupa Christinal Immanuel S."/>
            <person name="Lavin R."/>
            <person name="Delaney M.L."/>
            <person name="Cummins C."/>
            <person name="Hoffmann M."/>
            <person name="Luo Y."/>
            <person name="Gonzalez-Escalona N."/>
            <person name="Allard M."/>
            <person name="Onderdonk A.B."/>
            <person name="Gerber G.K."/>
            <person name="Sonenshein A.L."/>
            <person name="Baliga N."/>
            <person name="Dupuy B."/>
            <person name="Bry L."/>
        </authorList>
    </citation>
    <scope>NUCLEOTIDE SEQUENCE [LARGE SCALE GENOMIC DNA]</scope>
    <source>
        <strain evidence="1 2">DSM 599</strain>
    </source>
</reference>
<proteinExistence type="predicted"/>
<accession>A0ABS7L2H8</accession>
<evidence type="ECO:0000313" key="1">
    <source>
        <dbReference type="EMBL" id="MBY0757107.1"/>
    </source>
</evidence>
<keyword evidence="2" id="KW-1185">Reference proteome</keyword>
<dbReference type="RefSeq" id="WP_221862260.1">
    <property type="nucleotide sequence ID" value="NZ_JAIKTU010000017.1"/>
</dbReference>
<evidence type="ECO:0000313" key="2">
    <source>
        <dbReference type="Proteomes" id="UP001299068"/>
    </source>
</evidence>
<organism evidence="1 2">
    <name type="scientific">Clostridium sardiniense</name>
    <name type="common">Clostridium absonum</name>
    <dbReference type="NCBI Taxonomy" id="29369"/>
    <lineage>
        <taxon>Bacteria</taxon>
        <taxon>Bacillati</taxon>
        <taxon>Bacillota</taxon>
        <taxon>Clostridia</taxon>
        <taxon>Eubacteriales</taxon>
        <taxon>Clostridiaceae</taxon>
        <taxon>Clostridium</taxon>
    </lineage>
</organism>
<protein>
    <submittedName>
        <fullName evidence="1">Uncharacterized protein</fullName>
    </submittedName>
</protein>
<dbReference type="EMBL" id="JAIKTU010000017">
    <property type="protein sequence ID" value="MBY0757107.1"/>
    <property type="molecule type" value="Genomic_DNA"/>
</dbReference>
<sequence length="186" mass="21525">MEKLELFIKNLCGEFNNDEQISKEKALGKIIHPKAHHINGVCNDKIKDIPEGFNGYFVIEESYYDMGNFKNILPHLFLFKLNKEGNVVLESYELPNAISKEDFRNDNVDLTMDFNELKISPKFTPMIYSYKDGSFIGESISHFTPSTTFILKERMSDGVLEVSEVFKKDDKITFGFESPIIYKRLD</sequence>
<name>A0ABS7L2H8_CLOSR</name>
<dbReference type="Proteomes" id="UP001299068">
    <property type="component" value="Unassembled WGS sequence"/>
</dbReference>
<comment type="caution">
    <text evidence="1">The sequence shown here is derived from an EMBL/GenBank/DDBJ whole genome shotgun (WGS) entry which is preliminary data.</text>
</comment>
<gene>
    <name evidence="1" type="ORF">K5V21_16865</name>
</gene>